<organism evidence="2 3">
    <name type="scientific">Hyaloscypha bicolor E</name>
    <dbReference type="NCBI Taxonomy" id="1095630"/>
    <lineage>
        <taxon>Eukaryota</taxon>
        <taxon>Fungi</taxon>
        <taxon>Dikarya</taxon>
        <taxon>Ascomycota</taxon>
        <taxon>Pezizomycotina</taxon>
        <taxon>Leotiomycetes</taxon>
        <taxon>Helotiales</taxon>
        <taxon>Hyaloscyphaceae</taxon>
        <taxon>Hyaloscypha</taxon>
        <taxon>Hyaloscypha bicolor</taxon>
    </lineage>
</organism>
<feature type="region of interest" description="Disordered" evidence="1">
    <location>
        <begin position="1107"/>
        <end position="1133"/>
    </location>
</feature>
<proteinExistence type="predicted"/>
<evidence type="ECO:0000256" key="1">
    <source>
        <dbReference type="SAM" id="MobiDB-lite"/>
    </source>
</evidence>
<dbReference type="OrthoDB" id="5354164at2759"/>
<reference evidence="2 3" key="1">
    <citation type="submission" date="2016-04" db="EMBL/GenBank/DDBJ databases">
        <title>A degradative enzymes factory behind the ericoid mycorrhizal symbiosis.</title>
        <authorList>
            <consortium name="DOE Joint Genome Institute"/>
            <person name="Martino E."/>
            <person name="Morin E."/>
            <person name="Grelet G."/>
            <person name="Kuo A."/>
            <person name="Kohler A."/>
            <person name="Daghino S."/>
            <person name="Barry K."/>
            <person name="Choi C."/>
            <person name="Cichocki N."/>
            <person name="Clum A."/>
            <person name="Copeland A."/>
            <person name="Hainaut M."/>
            <person name="Haridas S."/>
            <person name="Labutti K."/>
            <person name="Lindquist E."/>
            <person name="Lipzen A."/>
            <person name="Khouja H.-R."/>
            <person name="Murat C."/>
            <person name="Ohm R."/>
            <person name="Olson A."/>
            <person name="Spatafora J."/>
            <person name="Veneault-Fourrey C."/>
            <person name="Henrissat B."/>
            <person name="Grigoriev I."/>
            <person name="Martin F."/>
            <person name="Perotto S."/>
        </authorList>
    </citation>
    <scope>NUCLEOTIDE SEQUENCE [LARGE SCALE GENOMIC DNA]</scope>
    <source>
        <strain evidence="2 3">E</strain>
    </source>
</reference>
<dbReference type="EMBL" id="KZ613747">
    <property type="protein sequence ID" value="PMD64787.1"/>
    <property type="molecule type" value="Genomic_DNA"/>
</dbReference>
<evidence type="ECO:0000313" key="2">
    <source>
        <dbReference type="EMBL" id="PMD64787.1"/>
    </source>
</evidence>
<keyword evidence="3" id="KW-1185">Reference proteome</keyword>
<protein>
    <submittedName>
        <fullName evidence="2">Uncharacterized protein</fullName>
    </submittedName>
</protein>
<name>A0A2J6TP36_9HELO</name>
<dbReference type="AlphaFoldDB" id="A0A2J6TP36"/>
<dbReference type="Proteomes" id="UP000235371">
    <property type="component" value="Unassembled WGS sequence"/>
</dbReference>
<sequence>MAMIGKFAGAAVSATTEATLALANISFDFSILKIEGPLEYHGLGNALSTQRRYEAEDGSIHVTARKLGALFDEAIPEIPQLIKSYGRRASEVAASPKINPKGTRDDGFLANHIGADGTNIWAAATSGKGAIAVHLLACMLARIWSASEAVSIWAELLAERKKELSSRQEDSSNPFSATSAVARVSVTRDQLRIWDNGARSWLQSADKALERKHLQILLIVNNVNLPVNRDMDVYNGVMRAWSTALTTTELLLNGKPQRVQDGAVLLGLISWHLYPNILVLGSKTTEVDQRDPLIPREGILTVGLKSTSPDRDHGVFWSLPLAHLRFYGDPVRSLRSLATDTGRISFDELSQVILGSALYKWSDQAIDVLQAANLLITLGKYLQEVSEGGKLIPPWLTLLVDAATRFSEAKDISRDSYLRLFAFGQRRARTFLAAAQFHPSPVFGLSMYSTIFSLLPEEEDWISILRQIASNLAFDPCDIFIRVAVPSISQLVCRNYYEYATLLPYPRTSVKRNQLGSERQTFDHVRWIVRASPRDRGDEIVPEDSHSGPEWITVSHSTSKCTSTCGNVCGNDCPCRLSHRKCTVDCHKARFIEQSLESMTCSNLPHNTRQFQLEIEIARRHAKVIALGESAREVNPNDIEDTSDLIFWWARNGGCDVQGNGDDRVNYKLLFGDPDSAAIFLRQDKQPKRSIASPTEHMNTPKALLGVLDTKRVNPNLLLQYLRGLTSSDTEGVQQGNFHRRMPEDEAYRNGSLAKRYFNSLLSLVAAKNLYENLPGATIDLNAATKCVSRFSWVRDRADLDTSFLTRAQSFACIANFESGGIDLDPDSLRNVMALSAGNSLFVAAALLRDPSVSLRGQEIRRLTGNIGKAGLALLVPPARPRIRSYSPSTWQQITHASFDGKASDSFQSTSLHLSFTEYELPVDTGSHGGRERQAFFVEALVSVHDKGEWVADLDILGALGSARLHRFPLCPTDTYDTEAEYWNAVRKKEVPGGIPYHDKTITYDKQQLSGHSLVSIDNWEELLDPPSHISIIRAHNNWCGRLAAAAVSIQQSCDVWLLPKTRRICWRCFYKMVEDRTNASIPSKWSVYSDTEGDLVFKAIFTENASSESGDDESDTSCASDGVRPMNEDDGKPKMTIIW</sequence>
<gene>
    <name evidence="2" type="ORF">K444DRAFT_205823</name>
</gene>
<evidence type="ECO:0000313" key="3">
    <source>
        <dbReference type="Proteomes" id="UP000235371"/>
    </source>
</evidence>
<dbReference type="RefSeq" id="XP_024741691.1">
    <property type="nucleotide sequence ID" value="XM_024871040.1"/>
</dbReference>
<accession>A0A2J6TP36</accession>
<dbReference type="InParanoid" id="A0A2J6TP36"/>
<dbReference type="GeneID" id="36579122"/>